<dbReference type="Pfam" id="PF21983">
    <property type="entry name" value="NikA-like"/>
    <property type="match status" value="1"/>
</dbReference>
<comment type="caution">
    <text evidence="1">The sequence shown here is derived from an EMBL/GenBank/DDBJ whole genome shotgun (WGS) entry which is preliminary data.</text>
</comment>
<reference evidence="1 2" key="1">
    <citation type="journal article" date="2021" name="Int. J. Syst. Evol. Microbiol.">
        <title>Steroidobacter gossypii sp. nov., isolated from soil of cotton cropping field.</title>
        <authorList>
            <person name="Huang R."/>
            <person name="Yang S."/>
            <person name="Zhen C."/>
            <person name="Liu W."/>
        </authorList>
    </citation>
    <scope>NUCLEOTIDE SEQUENCE [LARGE SCALE GENOMIC DNA]</scope>
    <source>
        <strain evidence="1 2">S1-65</strain>
    </source>
</reference>
<evidence type="ECO:0000313" key="1">
    <source>
        <dbReference type="EMBL" id="MBM0105779.1"/>
    </source>
</evidence>
<dbReference type="InterPro" id="IPR053842">
    <property type="entry name" value="NikA-like"/>
</dbReference>
<keyword evidence="2" id="KW-1185">Reference proteome</keyword>
<name>A0ABS1WXT5_9GAMM</name>
<proteinExistence type="predicted"/>
<accession>A0ABS1WXT5</accession>
<dbReference type="Proteomes" id="UP000661077">
    <property type="component" value="Unassembled WGS sequence"/>
</dbReference>
<gene>
    <name evidence="1" type="primary">mobC</name>
    <name evidence="1" type="ORF">JM946_13645</name>
</gene>
<sequence length="175" mass="19054">MKRLIGTAAAEAYLTEAAWLRRAIEQALEASGAGRGRQATFRDGRSCREPHRKNTRVFVRLKPDDRLILRERAAARGLPAATYVSVLLRAHLRHLAPLPAAELTALKDSVAELGAIGRNLNQIARAVNGGARPAGLSRGDLHALLRVCDSLRAHVKGLLNANLRSWVIGYADDQD</sequence>
<protein>
    <submittedName>
        <fullName evidence="1">Plasmid mobilization relaxosome protein MobC</fullName>
    </submittedName>
</protein>
<evidence type="ECO:0000313" key="2">
    <source>
        <dbReference type="Proteomes" id="UP000661077"/>
    </source>
</evidence>
<dbReference type="EMBL" id="JAEVLS010000002">
    <property type="protein sequence ID" value="MBM0105779.1"/>
    <property type="molecule type" value="Genomic_DNA"/>
</dbReference>
<organism evidence="1 2">
    <name type="scientific">Steroidobacter gossypii</name>
    <dbReference type="NCBI Taxonomy" id="2805490"/>
    <lineage>
        <taxon>Bacteria</taxon>
        <taxon>Pseudomonadati</taxon>
        <taxon>Pseudomonadota</taxon>
        <taxon>Gammaproteobacteria</taxon>
        <taxon>Steroidobacterales</taxon>
        <taxon>Steroidobacteraceae</taxon>
        <taxon>Steroidobacter</taxon>
    </lineage>
</organism>